<protein>
    <recommendedName>
        <fullName evidence="2">GIY-YIG domain-containing protein</fullName>
    </recommendedName>
</protein>
<dbReference type="EMBL" id="LAZR01016374">
    <property type="protein sequence ID" value="KKM04812.1"/>
    <property type="molecule type" value="Genomic_DNA"/>
</dbReference>
<name>A0A0F9HNK7_9ZZZZ</name>
<dbReference type="Pfam" id="PF01541">
    <property type="entry name" value="GIY-YIG"/>
    <property type="match status" value="1"/>
</dbReference>
<dbReference type="InterPro" id="IPR050190">
    <property type="entry name" value="UPF0213_domain"/>
</dbReference>
<evidence type="ECO:0000259" key="2">
    <source>
        <dbReference type="PROSITE" id="PS50164"/>
    </source>
</evidence>
<evidence type="ECO:0000313" key="3">
    <source>
        <dbReference type="EMBL" id="KKM04812.1"/>
    </source>
</evidence>
<dbReference type="InterPro" id="IPR000305">
    <property type="entry name" value="GIY-YIG_endonuc"/>
</dbReference>
<feature type="region of interest" description="Disordered" evidence="1">
    <location>
        <begin position="30"/>
        <end position="49"/>
    </location>
</feature>
<reference evidence="3" key="1">
    <citation type="journal article" date="2015" name="Nature">
        <title>Complex archaea that bridge the gap between prokaryotes and eukaryotes.</title>
        <authorList>
            <person name="Spang A."/>
            <person name="Saw J.H."/>
            <person name="Jorgensen S.L."/>
            <person name="Zaremba-Niedzwiedzka K."/>
            <person name="Martijn J."/>
            <person name="Lind A.E."/>
            <person name="van Eijk R."/>
            <person name="Schleper C."/>
            <person name="Guy L."/>
            <person name="Ettema T.J."/>
        </authorList>
    </citation>
    <scope>NUCLEOTIDE SEQUENCE</scope>
</reference>
<accession>A0A0F9HNK7</accession>
<sequence length="91" mass="10727">MYWVYVLVSESTGKRYVGQTADLKRRLVEHNTPEHNRRKHTSRNAGPWRLVHRENYPTRAEAMRREKWLKSGAGRLWLDETIGRASPPQAD</sequence>
<dbReference type="Gene3D" id="3.40.1440.10">
    <property type="entry name" value="GIY-YIG endonuclease"/>
    <property type="match status" value="1"/>
</dbReference>
<dbReference type="SUPFAM" id="SSF82771">
    <property type="entry name" value="GIY-YIG endonuclease"/>
    <property type="match status" value="1"/>
</dbReference>
<dbReference type="InterPro" id="IPR035901">
    <property type="entry name" value="GIY-YIG_endonuc_sf"/>
</dbReference>
<dbReference type="CDD" id="cd10449">
    <property type="entry name" value="GIY-YIG_SLX1_like"/>
    <property type="match status" value="1"/>
</dbReference>
<organism evidence="3">
    <name type="scientific">marine sediment metagenome</name>
    <dbReference type="NCBI Taxonomy" id="412755"/>
    <lineage>
        <taxon>unclassified sequences</taxon>
        <taxon>metagenomes</taxon>
        <taxon>ecological metagenomes</taxon>
    </lineage>
</organism>
<dbReference type="PROSITE" id="PS50164">
    <property type="entry name" value="GIY_YIG"/>
    <property type="match status" value="1"/>
</dbReference>
<dbReference type="PANTHER" id="PTHR34477:SF1">
    <property type="entry name" value="UPF0213 PROTEIN YHBQ"/>
    <property type="match status" value="1"/>
</dbReference>
<evidence type="ECO:0000256" key="1">
    <source>
        <dbReference type="SAM" id="MobiDB-lite"/>
    </source>
</evidence>
<gene>
    <name evidence="3" type="ORF">LCGC14_1760480</name>
</gene>
<proteinExistence type="predicted"/>
<dbReference type="PANTHER" id="PTHR34477">
    <property type="entry name" value="UPF0213 PROTEIN YHBQ"/>
    <property type="match status" value="1"/>
</dbReference>
<feature type="domain" description="GIY-YIG" evidence="2">
    <location>
        <begin position="1"/>
        <end position="79"/>
    </location>
</feature>
<comment type="caution">
    <text evidence="3">The sequence shown here is derived from an EMBL/GenBank/DDBJ whole genome shotgun (WGS) entry which is preliminary data.</text>
</comment>
<dbReference type="AlphaFoldDB" id="A0A0F9HNK7"/>